<dbReference type="GO" id="GO:1990072">
    <property type="term" value="C:TRAPPIII protein complex"/>
    <property type="evidence" value="ECO:0007669"/>
    <property type="project" value="TreeGrafter"/>
</dbReference>
<gene>
    <name evidence="2" type="ORF">Ae201684_008492</name>
</gene>
<feature type="domain" description="TPPC8 first Ig-like" evidence="1">
    <location>
        <begin position="685"/>
        <end position="834"/>
    </location>
</feature>
<accession>A0A6G0X4X3</accession>
<dbReference type="InterPro" id="IPR058541">
    <property type="entry name" value="Ig_TPPC8_1st"/>
</dbReference>
<reference evidence="2 3" key="1">
    <citation type="submission" date="2019-07" db="EMBL/GenBank/DDBJ databases">
        <title>Genomics analysis of Aphanomyces spp. identifies a new class of oomycete effector associated with host adaptation.</title>
        <authorList>
            <person name="Gaulin E."/>
        </authorList>
    </citation>
    <scope>NUCLEOTIDE SEQUENCE [LARGE SCALE GENOMIC DNA]</scope>
    <source>
        <strain evidence="2 3">ATCC 201684</strain>
    </source>
</reference>
<keyword evidence="3" id="KW-1185">Reference proteome</keyword>
<comment type="caution">
    <text evidence="2">The sequence shown here is derived from an EMBL/GenBank/DDBJ whole genome shotgun (WGS) entry which is preliminary data.</text>
</comment>
<dbReference type="PANTHER" id="PTHR12975">
    <property type="entry name" value="TRANSPORT PROTEIN TRAPP"/>
    <property type="match status" value="1"/>
</dbReference>
<dbReference type="PANTHER" id="PTHR12975:SF6">
    <property type="entry name" value="TRAFFICKING PROTEIN PARTICLE COMPLEX SUBUNIT 8"/>
    <property type="match status" value="1"/>
</dbReference>
<dbReference type="Pfam" id="PF24545">
    <property type="entry name" value="Ig_TPPC8_1st"/>
    <property type="match status" value="1"/>
</dbReference>
<evidence type="ECO:0000313" key="2">
    <source>
        <dbReference type="EMBL" id="KAF0735021.1"/>
    </source>
</evidence>
<sequence length="1304" mass="146127">MDLAAWIHTVHAPVILLNATEEAERICEKNGGLSVEQLFNGFGVFSNANTPVRTINGHINLPELRLRFYASSKFKPAPLNESAAKIDHVISSAASDLVSESLAAKLPLNIPPVTPETDVAQFLRSVSGPSGDPMPWYYSFKNEVMESFLCNETSMMQQPHAIMLVVSSTEADPRNAFHQLGLPQNLPSVFQDGLYDVNMPKYYIVLHDTCETEQTTIDPDALYRNLNLPANSGCVVRINSLSEPILDDLWSNHVYVRDTPAMNPAQPFGCFLSEDDRSKLRTMVWDFGVKFVIPAIESKILALNETVVAVRKGVRNALKAWWRKPKESTARVSAYSYRFDSIESNMRVLADMAFMIRDYDLAYNMYRLVRDDYKNDKAMLHYAHACESIALCLFMLKGPVADIHNALEIAGGVHARLHASSPQSSLVVHATRSSLLASEIYMSLFNQTTHSDLMDSASAALIRGSSYTDPKQPIFAICAAVLIERASFCDLLARNAKFRKYGFRMVMAGHVYSTLGHVPHAARCYSSARAIYSNSRWYQVDDHISGTLARQLYGLSLPQQAIALLITRIGTGRHTKAQQMTLLTEFYDMVSECLQENNMLLVPDFQVIDQADQKVLLVQSLSIPSIDDSSVKVFAPANANLSHQELDIEDTPWKNLEIALQREEKLEDLAKTQSWEELLTSSTSKLQLPLRNKKNVNMKKYLTGETIYVEFQVKNHLACEVVLSQLHLIGTFRGESVPSTSNSVSIEYQDVTLAPYTESLIRLSLCPYDVGLLNIMGVRWALNSHVHGEHSFNLPGVLLQDSLENRATRARSPNNTLSCDIQSAMPWLGASFTQDLKSLPSPLVCLEDEIVALEMHIKNHGTVPLSNMTVVCTNWQFVIEEDNDSVGGLGHVKSLSRLVLQPGESKSFRLLCRSDLVGSQTVRFLLRYSNVEKTSFRFVPLAFDIETLTGLKLTHAVHPSYDRIGEFVLALTVQNKRKDGNKESNPSMSLLKVVGWSPYWHIEQFPEKIRSSSCRYGSTLQWQEASTHYFRVTRRNDDVSSSSTIRLHPDCSPYSYLEFLCLDNAALLLSNLQKKHGENELGADKTKLLRSIQSVRRENKSQPKGKAASLIPDNVRPTSMEALLQPETDLHLIVQWSGTGAVVNGLQNKSCVGQTDALNVQIRSNYVPTSNVCPLTMTLSYPREICLSKTREVPLTLHLRNDVSFQSPSITFTIEMLAPDEEHPSIRNANSKSQHSTPRMFWSGCTRQTFWNVQPNSGVSVSLCANFTTPGIYDLNRFRFIVSRPEQKPLTVFFPVEYLVQVTS</sequence>
<organism evidence="2 3">
    <name type="scientific">Aphanomyces euteiches</name>
    <dbReference type="NCBI Taxonomy" id="100861"/>
    <lineage>
        <taxon>Eukaryota</taxon>
        <taxon>Sar</taxon>
        <taxon>Stramenopiles</taxon>
        <taxon>Oomycota</taxon>
        <taxon>Saprolegniomycetes</taxon>
        <taxon>Saprolegniales</taxon>
        <taxon>Verrucalvaceae</taxon>
        <taxon>Aphanomyces</taxon>
    </lineage>
</organism>
<name>A0A6G0X4X3_9STRA</name>
<evidence type="ECO:0000259" key="1">
    <source>
        <dbReference type="Pfam" id="PF24545"/>
    </source>
</evidence>
<dbReference type="VEuPathDB" id="FungiDB:AeMF1_000055"/>
<dbReference type="InterPro" id="IPR024420">
    <property type="entry name" value="TRAPP_III_complex_Trs85"/>
</dbReference>
<dbReference type="Proteomes" id="UP000481153">
    <property type="component" value="Unassembled WGS sequence"/>
</dbReference>
<dbReference type="EMBL" id="VJMJ01000102">
    <property type="protein sequence ID" value="KAF0735021.1"/>
    <property type="molecule type" value="Genomic_DNA"/>
</dbReference>
<protein>
    <recommendedName>
        <fullName evidence="1">TPPC8 first Ig-like domain-containing protein</fullName>
    </recommendedName>
</protein>
<dbReference type="Pfam" id="PF12739">
    <property type="entry name" value="TRAPPC-Trs85"/>
    <property type="match status" value="1"/>
</dbReference>
<proteinExistence type="predicted"/>
<evidence type="ECO:0000313" key="3">
    <source>
        <dbReference type="Proteomes" id="UP000481153"/>
    </source>
</evidence>